<organism evidence="3 4">
    <name type="scientific">Pseudonocardia oceani</name>
    <dbReference type="NCBI Taxonomy" id="2792013"/>
    <lineage>
        <taxon>Bacteria</taxon>
        <taxon>Bacillati</taxon>
        <taxon>Actinomycetota</taxon>
        <taxon>Actinomycetes</taxon>
        <taxon>Pseudonocardiales</taxon>
        <taxon>Pseudonocardiaceae</taxon>
        <taxon>Pseudonocardia</taxon>
    </lineage>
</organism>
<name>A0ABS6U436_9PSEU</name>
<dbReference type="Proteomes" id="UP000694300">
    <property type="component" value="Unassembled WGS sequence"/>
</dbReference>
<sequence>MSGDDRRRRPGAEEQRRLLAVGLARSDLTAEQLWRRYFAIGGLEGPAEVQEHLDGGSSLPAAETDLLAHAVNERLDELSGRRVPYRLAVREPPPRSGPLAALVEALEGSHRAPPERLPAVAVAAGRALGVEVTLFLVDYDQEALVPAAGGREPLGIDSSAAGRAFARVQVLTSASPDRPRMWFPLLDGVERLGVVEVAMDDPADLDDPHLRDQCRWLSALLGHLATATTRYGDGLDALRRRRRRTAAAELVWELLPPLTAGTETFVLAGLLEPAYAVGGDAFDYALSETTAHLAVFDATGHSLFSGLVAGAALSAYRAARRGGEGLYHQAAAVDETVGDLFGRTARLVTGVLAEVDLASGRLRYVTAGHPPPMLMRDGRVVRSLEGGRRPLFGIAGAAASAPAARTGELTIGEEVLQPGDWLVLHTDGITEARDAAGEFFGEERLVEFLEREAAADAPPPETVRRLVRAVLRHQDGVLQDDATVVLARWSPVP</sequence>
<dbReference type="RefSeq" id="WP_218595272.1">
    <property type="nucleotide sequence ID" value="NZ_JADQDE010000100.1"/>
</dbReference>
<evidence type="ECO:0000313" key="4">
    <source>
        <dbReference type="Proteomes" id="UP000694300"/>
    </source>
</evidence>
<accession>A0ABS6U436</accession>
<keyword evidence="1" id="KW-0378">Hydrolase</keyword>
<protein>
    <submittedName>
        <fullName evidence="3">SpoIIE family protein phosphatase</fullName>
    </submittedName>
</protein>
<dbReference type="Pfam" id="PF07228">
    <property type="entry name" value="SpoIIE"/>
    <property type="match status" value="1"/>
</dbReference>
<gene>
    <name evidence="3" type="ORF">I4I82_04530</name>
</gene>
<dbReference type="InterPro" id="IPR052016">
    <property type="entry name" value="Bact_Sigma-Reg"/>
</dbReference>
<feature type="domain" description="PPM-type phosphatase" evidence="2">
    <location>
        <begin position="262"/>
        <end position="489"/>
    </location>
</feature>
<proteinExistence type="predicted"/>
<evidence type="ECO:0000313" key="3">
    <source>
        <dbReference type="EMBL" id="MBW0126946.1"/>
    </source>
</evidence>
<dbReference type="InterPro" id="IPR001932">
    <property type="entry name" value="PPM-type_phosphatase-like_dom"/>
</dbReference>
<comment type="caution">
    <text evidence="3">The sequence shown here is derived from an EMBL/GenBank/DDBJ whole genome shotgun (WGS) entry which is preliminary data.</text>
</comment>
<dbReference type="SMART" id="SM00331">
    <property type="entry name" value="PP2C_SIG"/>
    <property type="match status" value="1"/>
</dbReference>
<reference evidence="3 4" key="1">
    <citation type="submission" date="2020-11" db="EMBL/GenBank/DDBJ databases">
        <title>Pseudonocardia abyssalis sp. nov. and Pseudonocardia oceani sp. nov., description and phylogenomic analysis of two novel actinomycetes isolated from the deep Southern Ocean.</title>
        <authorList>
            <person name="Parra J."/>
        </authorList>
    </citation>
    <scope>NUCLEOTIDE SEQUENCE [LARGE SCALE GENOMIC DNA]</scope>
    <source>
        <strain evidence="4">KRD185</strain>
    </source>
</reference>
<dbReference type="PANTHER" id="PTHR43156">
    <property type="entry name" value="STAGE II SPORULATION PROTEIN E-RELATED"/>
    <property type="match status" value="1"/>
</dbReference>
<dbReference type="EMBL" id="JADQDF010000001">
    <property type="protein sequence ID" value="MBW0126946.1"/>
    <property type="molecule type" value="Genomic_DNA"/>
</dbReference>
<keyword evidence="4" id="KW-1185">Reference proteome</keyword>
<dbReference type="PANTHER" id="PTHR43156:SF2">
    <property type="entry name" value="STAGE II SPORULATION PROTEIN E"/>
    <property type="match status" value="1"/>
</dbReference>
<evidence type="ECO:0000259" key="2">
    <source>
        <dbReference type="SMART" id="SM00331"/>
    </source>
</evidence>
<evidence type="ECO:0000256" key="1">
    <source>
        <dbReference type="ARBA" id="ARBA00022801"/>
    </source>
</evidence>